<proteinExistence type="predicted"/>
<dbReference type="GO" id="GO:0008237">
    <property type="term" value="F:metallopeptidase activity"/>
    <property type="evidence" value="ECO:0007669"/>
    <property type="project" value="InterPro"/>
</dbReference>
<dbReference type="GO" id="GO:0008270">
    <property type="term" value="F:zinc ion binding"/>
    <property type="evidence" value="ECO:0007669"/>
    <property type="project" value="InterPro"/>
</dbReference>
<gene>
    <name evidence="2" type="ORF">HDF17_000302</name>
</gene>
<dbReference type="SUPFAM" id="SSF55486">
    <property type="entry name" value="Metalloproteases ('zincins'), catalytic domain"/>
    <property type="match status" value="1"/>
</dbReference>
<accession>A0A7Y9PE39</accession>
<evidence type="ECO:0000259" key="1">
    <source>
        <dbReference type="Pfam" id="PF01433"/>
    </source>
</evidence>
<dbReference type="InterPro" id="IPR014782">
    <property type="entry name" value="Peptidase_M1_dom"/>
</dbReference>
<dbReference type="Proteomes" id="UP000589520">
    <property type="component" value="Unassembled WGS sequence"/>
</dbReference>
<dbReference type="EMBL" id="JACCCW010000001">
    <property type="protein sequence ID" value="NYF78015.1"/>
    <property type="molecule type" value="Genomic_DNA"/>
</dbReference>
<sequence length="629" mass="68374">MTLSTILGFVLLGPAMFHVEQSQTVPQDQKSTVLFSTDHGTLPASVKSGATAVLPEITPADRTAPTFTSYDLDVHLVPAESQIAVHARIDVRNDGIAPLHYLALQLSSTLKWESIALGSGEKSTPATFGQHEIDTDADHTGKANEAIVTLPQPLAPGASLALTVFYSGEIHTSAERLERIGAPPEQAAQADWDAISPETTALRGFGNVLWYPTAAAPVFLGDGAKFFQEVGRNRLRQENASTHLRLSIQYVGDPPDAAFFCGRREQLVAVSDDRDLPVAQATGVATAEFGTRSLGFRSPSLFVTDRAPTVTDDTLIAAVTDHYDSLPQYAAAAALVKPLLTEWLGPQPLTQLKIIDHPGQPFEDDAFLVLPMHAAAATVLAPSLVHTLTHAWFQSSQTWLDEGVPQLLSLLWTEHNQGRDAAVDTLQQATNTLALAEPEIPKQEDQAGTGQSLTRASDEVYYRTKAAAVLWMLRSITSDEALKQTLLIYRKDAKADRDPEEFERDLEQYSHKDLRWFFDDWVYRDRGLPDLSIVGVTPRQLATQGGKSTGWLVAVDVRNDGDAVAEVPVTVHSGALTATERLRISGHSSASTRILFEGTPDEVLVNDGSVPEMRTTLHTVQLKLRAPTP</sequence>
<keyword evidence="3" id="KW-1185">Reference proteome</keyword>
<reference evidence="2 3" key="1">
    <citation type="submission" date="2020-07" db="EMBL/GenBank/DDBJ databases">
        <title>Genomic Encyclopedia of Type Strains, Phase IV (KMG-V): Genome sequencing to study the core and pangenomes of soil and plant-associated prokaryotes.</title>
        <authorList>
            <person name="Whitman W."/>
        </authorList>
    </citation>
    <scope>NUCLEOTIDE SEQUENCE [LARGE SCALE GENOMIC DNA]</scope>
    <source>
        <strain evidence="2 3">X4EP2</strain>
    </source>
</reference>
<dbReference type="Pfam" id="PF01433">
    <property type="entry name" value="Peptidase_M1"/>
    <property type="match status" value="1"/>
</dbReference>
<dbReference type="AlphaFoldDB" id="A0A7Y9PE39"/>
<comment type="caution">
    <text evidence="2">The sequence shown here is derived from an EMBL/GenBank/DDBJ whole genome shotgun (WGS) entry which is preliminary data.</text>
</comment>
<dbReference type="RefSeq" id="WP_179487084.1">
    <property type="nucleotide sequence ID" value="NZ_JACCCW010000001.1"/>
</dbReference>
<evidence type="ECO:0000313" key="2">
    <source>
        <dbReference type="EMBL" id="NYF78015.1"/>
    </source>
</evidence>
<feature type="domain" description="Peptidase M1 membrane alanine aminopeptidase" evidence="1">
    <location>
        <begin position="384"/>
        <end position="521"/>
    </location>
</feature>
<dbReference type="InterPro" id="IPR027268">
    <property type="entry name" value="Peptidase_M4/M1_CTD_sf"/>
</dbReference>
<evidence type="ECO:0000313" key="3">
    <source>
        <dbReference type="Proteomes" id="UP000589520"/>
    </source>
</evidence>
<dbReference type="Gene3D" id="1.10.390.10">
    <property type="entry name" value="Neutral Protease Domain 2"/>
    <property type="match status" value="1"/>
</dbReference>
<organism evidence="2 3">
    <name type="scientific">Granulicella arctica</name>
    <dbReference type="NCBI Taxonomy" id="940613"/>
    <lineage>
        <taxon>Bacteria</taxon>
        <taxon>Pseudomonadati</taxon>
        <taxon>Acidobacteriota</taxon>
        <taxon>Terriglobia</taxon>
        <taxon>Terriglobales</taxon>
        <taxon>Acidobacteriaceae</taxon>
        <taxon>Granulicella</taxon>
    </lineage>
</organism>
<name>A0A7Y9PE39_9BACT</name>
<protein>
    <recommendedName>
        <fullName evidence="1">Peptidase M1 membrane alanine aminopeptidase domain-containing protein</fullName>
    </recommendedName>
</protein>